<evidence type="ECO:0000313" key="1">
    <source>
        <dbReference type="EMBL" id="KAJ8911131.1"/>
    </source>
</evidence>
<proteinExistence type="predicted"/>
<comment type="caution">
    <text evidence="1">The sequence shown here is derived from an EMBL/GenBank/DDBJ whole genome shotgun (WGS) entry which is preliminary data.</text>
</comment>
<gene>
    <name evidence="1" type="ORF">NQ315_003307</name>
</gene>
<evidence type="ECO:0000313" key="2">
    <source>
        <dbReference type="Proteomes" id="UP001159042"/>
    </source>
</evidence>
<dbReference type="EMBL" id="JANEYG010000215">
    <property type="protein sequence ID" value="KAJ8911131.1"/>
    <property type="molecule type" value="Genomic_DNA"/>
</dbReference>
<dbReference type="Proteomes" id="UP001159042">
    <property type="component" value="Unassembled WGS sequence"/>
</dbReference>
<protein>
    <submittedName>
        <fullName evidence="1">Uncharacterized protein</fullName>
    </submittedName>
</protein>
<keyword evidence="2" id="KW-1185">Reference proteome</keyword>
<name>A0AAV8VA65_9CUCU</name>
<organism evidence="1 2">
    <name type="scientific">Exocentrus adspersus</name>
    <dbReference type="NCBI Taxonomy" id="1586481"/>
    <lineage>
        <taxon>Eukaryota</taxon>
        <taxon>Metazoa</taxon>
        <taxon>Ecdysozoa</taxon>
        <taxon>Arthropoda</taxon>
        <taxon>Hexapoda</taxon>
        <taxon>Insecta</taxon>
        <taxon>Pterygota</taxon>
        <taxon>Neoptera</taxon>
        <taxon>Endopterygota</taxon>
        <taxon>Coleoptera</taxon>
        <taxon>Polyphaga</taxon>
        <taxon>Cucujiformia</taxon>
        <taxon>Chrysomeloidea</taxon>
        <taxon>Cerambycidae</taxon>
        <taxon>Lamiinae</taxon>
        <taxon>Acanthocinini</taxon>
        <taxon>Exocentrus</taxon>
    </lineage>
</organism>
<accession>A0AAV8VA65</accession>
<reference evidence="1 2" key="1">
    <citation type="journal article" date="2023" name="Insect Mol. Biol.">
        <title>Genome sequencing provides insights into the evolution of gene families encoding plant cell wall-degrading enzymes in longhorned beetles.</title>
        <authorList>
            <person name="Shin N.R."/>
            <person name="Okamura Y."/>
            <person name="Kirsch R."/>
            <person name="Pauchet Y."/>
        </authorList>
    </citation>
    <scope>NUCLEOTIDE SEQUENCE [LARGE SCALE GENOMIC DNA]</scope>
    <source>
        <strain evidence="1">EAD_L_NR</strain>
    </source>
</reference>
<sequence length="73" mass="8851">MSPPEASWHINEFPMHKNTHTIYRLRVHLPNRQIVVFRLGYEHEAMERNEVTRLTGWFALNRIDPDARQYLYS</sequence>
<dbReference type="AlphaFoldDB" id="A0AAV8VA65"/>